<evidence type="ECO:0000256" key="1">
    <source>
        <dbReference type="ARBA" id="ARBA00022468"/>
    </source>
</evidence>
<dbReference type="InterPro" id="IPR032675">
    <property type="entry name" value="LRR_dom_sf"/>
</dbReference>
<dbReference type="OrthoDB" id="120976at2759"/>
<dbReference type="InterPro" id="IPR001611">
    <property type="entry name" value="Leu-rich_rpt"/>
</dbReference>
<dbReference type="SUPFAM" id="SSF52047">
    <property type="entry name" value="RNI-like"/>
    <property type="match status" value="1"/>
</dbReference>
<reference evidence="4 5" key="1">
    <citation type="submission" date="2019-03" db="EMBL/GenBank/DDBJ databases">
        <title>Single cell metagenomics reveals metabolic interactions within the superorganism composed of flagellate Streblomastix strix and complex community of Bacteroidetes bacteria on its surface.</title>
        <authorList>
            <person name="Treitli S.C."/>
            <person name="Kolisko M."/>
            <person name="Husnik F."/>
            <person name="Keeling P."/>
            <person name="Hampl V."/>
        </authorList>
    </citation>
    <scope>NUCLEOTIDE SEQUENCE [LARGE SCALE GENOMIC DNA]</scope>
    <source>
        <strain evidence="4">ST1C</strain>
    </source>
</reference>
<dbReference type="AlphaFoldDB" id="A0A5J4VYF9"/>
<dbReference type="GO" id="GO:0005096">
    <property type="term" value="F:GTPase activator activity"/>
    <property type="evidence" value="ECO:0007669"/>
    <property type="project" value="UniProtKB-KW"/>
</dbReference>
<dbReference type="GO" id="GO:0006913">
    <property type="term" value="P:nucleocytoplasmic transport"/>
    <property type="evidence" value="ECO:0007669"/>
    <property type="project" value="TreeGrafter"/>
</dbReference>
<dbReference type="Proteomes" id="UP000324800">
    <property type="component" value="Unassembled WGS sequence"/>
</dbReference>
<evidence type="ECO:0000256" key="2">
    <source>
        <dbReference type="ARBA" id="ARBA00022614"/>
    </source>
</evidence>
<evidence type="ECO:0000256" key="3">
    <source>
        <dbReference type="ARBA" id="ARBA00022737"/>
    </source>
</evidence>
<evidence type="ECO:0000313" key="4">
    <source>
        <dbReference type="EMBL" id="KAA6387694.1"/>
    </source>
</evidence>
<keyword evidence="3" id="KW-0677">Repeat</keyword>
<accession>A0A5J4VYF9</accession>
<gene>
    <name evidence="4" type="ORF">EZS28_016779</name>
</gene>
<keyword evidence="1" id="KW-0343">GTPase activation</keyword>
<name>A0A5J4VYF9_9EUKA</name>
<dbReference type="GO" id="GO:0005829">
    <property type="term" value="C:cytosol"/>
    <property type="evidence" value="ECO:0007669"/>
    <property type="project" value="TreeGrafter"/>
</dbReference>
<protein>
    <submittedName>
        <fullName evidence="4">Uncharacterized protein</fullName>
    </submittedName>
</protein>
<organism evidence="4 5">
    <name type="scientific">Streblomastix strix</name>
    <dbReference type="NCBI Taxonomy" id="222440"/>
    <lineage>
        <taxon>Eukaryota</taxon>
        <taxon>Metamonada</taxon>
        <taxon>Preaxostyla</taxon>
        <taxon>Oxymonadida</taxon>
        <taxon>Streblomastigidae</taxon>
        <taxon>Streblomastix</taxon>
    </lineage>
</organism>
<dbReference type="EMBL" id="SNRW01004270">
    <property type="protein sequence ID" value="KAA6387694.1"/>
    <property type="molecule type" value="Genomic_DNA"/>
</dbReference>
<dbReference type="GO" id="GO:0031267">
    <property type="term" value="F:small GTPase binding"/>
    <property type="evidence" value="ECO:0007669"/>
    <property type="project" value="TreeGrafter"/>
</dbReference>
<dbReference type="PANTHER" id="PTHR24113">
    <property type="entry name" value="RAN GTPASE-ACTIVATING PROTEIN 1"/>
    <property type="match status" value="1"/>
</dbReference>
<dbReference type="PANTHER" id="PTHR24113:SF12">
    <property type="entry name" value="RAN GTPASE-ACTIVATING PROTEIN 1"/>
    <property type="match status" value="1"/>
</dbReference>
<sequence>MPFKILYVLDGVIKTLLITFVNESKALKIGLEGNKDLEEIAIENAGIDANVLLPLCDALRNMPNLRRLSLQNNPIKTSGAKLIADIILSPINLNLKYIQHGQSLQYLNELVLSNCQLGDDGCECICNSLTIDGNLKERKKCPNIHFLDLSANNITQCGCVAVSSMLQENPNILMIALGSNKIEDEGAVVLAHALLYNTTLISIDLQDNGFPLSALYIGANKINSQGLEDIVESLQYNQHLIILDVQGIQIETGM</sequence>
<dbReference type="InterPro" id="IPR027038">
    <property type="entry name" value="RanGap"/>
</dbReference>
<dbReference type="Gene3D" id="3.80.10.10">
    <property type="entry name" value="Ribonuclease Inhibitor"/>
    <property type="match status" value="2"/>
</dbReference>
<keyword evidence="2" id="KW-0433">Leucine-rich repeat</keyword>
<evidence type="ECO:0000313" key="5">
    <source>
        <dbReference type="Proteomes" id="UP000324800"/>
    </source>
</evidence>
<dbReference type="GO" id="GO:0005634">
    <property type="term" value="C:nucleus"/>
    <property type="evidence" value="ECO:0007669"/>
    <property type="project" value="TreeGrafter"/>
</dbReference>
<dbReference type="Pfam" id="PF13516">
    <property type="entry name" value="LRR_6"/>
    <property type="match status" value="4"/>
</dbReference>
<comment type="caution">
    <text evidence="4">The sequence shown here is derived from an EMBL/GenBank/DDBJ whole genome shotgun (WGS) entry which is preliminary data.</text>
</comment>
<dbReference type="GO" id="GO:0048471">
    <property type="term" value="C:perinuclear region of cytoplasm"/>
    <property type="evidence" value="ECO:0007669"/>
    <property type="project" value="TreeGrafter"/>
</dbReference>
<dbReference type="SMART" id="SM00368">
    <property type="entry name" value="LRR_RI"/>
    <property type="match status" value="5"/>
</dbReference>
<proteinExistence type="predicted"/>